<name>A0A0B5E900_9RHOB</name>
<keyword evidence="10" id="KW-1185">Reference proteome</keyword>
<dbReference type="InterPro" id="IPR003593">
    <property type="entry name" value="AAA+_ATPase"/>
</dbReference>
<keyword evidence="5 9" id="KW-0067">ATP-binding</keyword>
<protein>
    <submittedName>
        <fullName evidence="9">Putative sulfonate ABC transporter ATP-binding protein</fullName>
    </submittedName>
</protein>
<evidence type="ECO:0000313" key="9">
    <source>
        <dbReference type="EMBL" id="AJE48797.1"/>
    </source>
</evidence>
<evidence type="ECO:0000256" key="1">
    <source>
        <dbReference type="ARBA" id="ARBA00005417"/>
    </source>
</evidence>
<reference evidence="9 10" key="1">
    <citation type="journal article" date="2014" name="Int. J. Syst. Evol. Microbiol.">
        <title>Celeribacter indicus sp. nov., a polycyclic aromatic hydrocarbon-degrading bacterium from deep-sea sediment and reclassification of Huaishuia halophila as Celeribacter halophilus comb. nov.</title>
        <authorList>
            <person name="Lai Q."/>
            <person name="Cao J."/>
            <person name="Yuan J."/>
            <person name="Li F."/>
            <person name="Shao Z."/>
        </authorList>
    </citation>
    <scope>NUCLEOTIDE SEQUENCE [LARGE SCALE GENOMIC DNA]</scope>
    <source>
        <strain evidence="9">P73</strain>
    </source>
</reference>
<sequence length="250" mass="27368">MSEYDAVGVREAPPIGQNIAVDVDGLTKIYDGRAVLDRLSLQIGQGEFVAILGPSGTGKTTLLRILSGLEAHDGGKVTVPKVRSVVFQEPRLVPSQRVWRNVVIANGRSGAARRAAIAALEEVGLKEKVEAWPLALSGGEAQRVALARALIREPGLLLLDEPFAALDALTRIRMHSLVLQLWRVHRPSVLLITHDVDEAILLSDRVLVLSDGKVRLDISIDQDRPRDRSAPWFADLRRKLLDQLGVVEKT</sequence>
<dbReference type="Gene3D" id="3.40.50.300">
    <property type="entry name" value="P-loop containing nucleotide triphosphate hydrolases"/>
    <property type="match status" value="1"/>
</dbReference>
<dbReference type="AlphaFoldDB" id="A0A0B5E900"/>
<evidence type="ECO:0000256" key="6">
    <source>
        <dbReference type="ARBA" id="ARBA00022967"/>
    </source>
</evidence>
<evidence type="ECO:0000313" key="10">
    <source>
        <dbReference type="Proteomes" id="UP000031521"/>
    </source>
</evidence>
<dbReference type="HOGENOM" id="CLU_000604_1_22_5"/>
<dbReference type="InterPro" id="IPR003439">
    <property type="entry name" value="ABC_transporter-like_ATP-bd"/>
</dbReference>
<evidence type="ECO:0000256" key="2">
    <source>
        <dbReference type="ARBA" id="ARBA00022448"/>
    </source>
</evidence>
<keyword evidence="4" id="KW-0547">Nucleotide-binding</keyword>
<proteinExistence type="inferred from homology"/>
<keyword evidence="2" id="KW-0813">Transport</keyword>
<dbReference type="KEGG" id="cid:P73_4082"/>
<evidence type="ECO:0000259" key="8">
    <source>
        <dbReference type="PROSITE" id="PS50893"/>
    </source>
</evidence>
<keyword evidence="3" id="KW-1003">Cell membrane</keyword>
<evidence type="ECO:0000256" key="7">
    <source>
        <dbReference type="ARBA" id="ARBA00023136"/>
    </source>
</evidence>
<dbReference type="OrthoDB" id="9802264at2"/>
<dbReference type="SMART" id="SM00382">
    <property type="entry name" value="AAA"/>
    <property type="match status" value="1"/>
</dbReference>
<dbReference type="GO" id="GO:0016887">
    <property type="term" value="F:ATP hydrolysis activity"/>
    <property type="evidence" value="ECO:0007669"/>
    <property type="project" value="InterPro"/>
</dbReference>
<dbReference type="PROSITE" id="PS50893">
    <property type="entry name" value="ABC_TRANSPORTER_2"/>
    <property type="match status" value="1"/>
</dbReference>
<dbReference type="STRING" id="1208324.P73_4082"/>
<evidence type="ECO:0000256" key="5">
    <source>
        <dbReference type="ARBA" id="ARBA00022840"/>
    </source>
</evidence>
<dbReference type="InterPro" id="IPR017871">
    <property type="entry name" value="ABC_transporter-like_CS"/>
</dbReference>
<evidence type="ECO:0000256" key="3">
    <source>
        <dbReference type="ARBA" id="ARBA00022475"/>
    </source>
</evidence>
<dbReference type="EMBL" id="CP004393">
    <property type="protein sequence ID" value="AJE48797.1"/>
    <property type="molecule type" value="Genomic_DNA"/>
</dbReference>
<dbReference type="PANTHER" id="PTHR42788:SF17">
    <property type="entry name" value="ALIPHATIC SULFONATES IMPORT ATP-BINDING PROTEIN SSUB"/>
    <property type="match status" value="1"/>
</dbReference>
<dbReference type="Proteomes" id="UP000031521">
    <property type="component" value="Chromosome"/>
</dbReference>
<keyword evidence="7" id="KW-0472">Membrane</keyword>
<dbReference type="InterPro" id="IPR027417">
    <property type="entry name" value="P-loop_NTPase"/>
</dbReference>
<dbReference type="InterPro" id="IPR050166">
    <property type="entry name" value="ABC_transporter_ATP-bind"/>
</dbReference>
<accession>A0A0B5E900</accession>
<dbReference type="PANTHER" id="PTHR42788">
    <property type="entry name" value="TAURINE IMPORT ATP-BINDING PROTEIN-RELATED"/>
    <property type="match status" value="1"/>
</dbReference>
<dbReference type="GO" id="GO:0005524">
    <property type="term" value="F:ATP binding"/>
    <property type="evidence" value="ECO:0007669"/>
    <property type="project" value="UniProtKB-KW"/>
</dbReference>
<dbReference type="Pfam" id="PF00005">
    <property type="entry name" value="ABC_tran"/>
    <property type="match status" value="1"/>
</dbReference>
<dbReference type="SUPFAM" id="SSF52540">
    <property type="entry name" value="P-loop containing nucleoside triphosphate hydrolases"/>
    <property type="match status" value="1"/>
</dbReference>
<keyword evidence="6" id="KW-1278">Translocase</keyword>
<dbReference type="PROSITE" id="PS00211">
    <property type="entry name" value="ABC_TRANSPORTER_1"/>
    <property type="match status" value="1"/>
</dbReference>
<feature type="domain" description="ABC transporter" evidence="8">
    <location>
        <begin position="21"/>
        <end position="236"/>
    </location>
</feature>
<evidence type="ECO:0000256" key="4">
    <source>
        <dbReference type="ARBA" id="ARBA00022741"/>
    </source>
</evidence>
<gene>
    <name evidence="9" type="ORF">P73_4082</name>
</gene>
<comment type="similarity">
    <text evidence="1">Belongs to the ABC transporter superfamily.</text>
</comment>
<organism evidence="9 10">
    <name type="scientific">Celeribacter indicus</name>
    <dbReference type="NCBI Taxonomy" id="1208324"/>
    <lineage>
        <taxon>Bacteria</taxon>
        <taxon>Pseudomonadati</taxon>
        <taxon>Pseudomonadota</taxon>
        <taxon>Alphaproteobacteria</taxon>
        <taxon>Rhodobacterales</taxon>
        <taxon>Roseobacteraceae</taxon>
        <taxon>Celeribacter</taxon>
    </lineage>
</organism>